<feature type="transmembrane region" description="Helical" evidence="11">
    <location>
        <begin position="92"/>
        <end position="111"/>
    </location>
</feature>
<evidence type="ECO:0000256" key="2">
    <source>
        <dbReference type="ARBA" id="ARBA00022448"/>
    </source>
</evidence>
<sequence>MEVGDSSLRGNDRFEGYCVDLLREIAKILNFTYEIHLKADLAVASLTISYVREQVIDFTKPFMNLGISILFKRPLKKNPHLFSFLAPLSFEIWVYVLAAYLLVSLLLFVLAR</sequence>
<evidence type="ECO:0000256" key="8">
    <source>
        <dbReference type="ARBA" id="ARBA00023180"/>
    </source>
</evidence>
<keyword evidence="2" id="KW-0813">Transport</keyword>
<comment type="subcellular location">
    <subcellularLocation>
        <location evidence="1">Membrane</location>
        <topology evidence="1">Multi-pass membrane protein</topology>
    </subcellularLocation>
</comment>
<dbReference type="AlphaFoldDB" id="A0AAD9J943"/>
<dbReference type="Proteomes" id="UP001208570">
    <property type="component" value="Unassembled WGS sequence"/>
</dbReference>
<evidence type="ECO:0000256" key="11">
    <source>
        <dbReference type="SAM" id="Phobius"/>
    </source>
</evidence>
<reference evidence="14" key="1">
    <citation type="journal article" date="2023" name="Mol. Biol. Evol.">
        <title>Third-Generation Sequencing Reveals the Adaptive Role of the Epigenome in Three Deep-Sea Polychaetes.</title>
        <authorList>
            <person name="Perez M."/>
            <person name="Aroh O."/>
            <person name="Sun Y."/>
            <person name="Lan Y."/>
            <person name="Juniper S.K."/>
            <person name="Young C.R."/>
            <person name="Angers B."/>
            <person name="Qian P.Y."/>
        </authorList>
    </citation>
    <scope>NUCLEOTIDE SEQUENCE</scope>
    <source>
        <strain evidence="14">P08H-3</strain>
    </source>
</reference>
<evidence type="ECO:0000256" key="5">
    <source>
        <dbReference type="ARBA" id="ARBA00023065"/>
    </source>
</evidence>
<dbReference type="GO" id="GO:0016020">
    <property type="term" value="C:membrane"/>
    <property type="evidence" value="ECO:0007669"/>
    <property type="project" value="UniProtKB-SubCell"/>
</dbReference>
<evidence type="ECO:0000256" key="10">
    <source>
        <dbReference type="ARBA" id="ARBA00023303"/>
    </source>
</evidence>
<accession>A0AAD9J943</accession>
<keyword evidence="6 11" id="KW-0472">Membrane</keyword>
<dbReference type="EMBL" id="JAODUP010000509">
    <property type="protein sequence ID" value="KAK2148221.1"/>
    <property type="molecule type" value="Genomic_DNA"/>
</dbReference>
<protein>
    <submittedName>
        <fullName evidence="14">Uncharacterized protein</fullName>
    </submittedName>
</protein>
<evidence type="ECO:0000256" key="6">
    <source>
        <dbReference type="ARBA" id="ARBA00023136"/>
    </source>
</evidence>
<feature type="domain" description="Ionotropic glutamate receptor L-glutamate and glycine-binding" evidence="13">
    <location>
        <begin position="3"/>
        <end position="45"/>
    </location>
</feature>
<dbReference type="SUPFAM" id="SSF53850">
    <property type="entry name" value="Periplasmic binding protein-like II"/>
    <property type="match status" value="1"/>
</dbReference>
<dbReference type="Pfam" id="PF10613">
    <property type="entry name" value="Lig_chan-Glu_bd"/>
    <property type="match status" value="1"/>
</dbReference>
<evidence type="ECO:0000256" key="9">
    <source>
        <dbReference type="ARBA" id="ARBA00023286"/>
    </source>
</evidence>
<organism evidence="14 15">
    <name type="scientific">Paralvinella palmiformis</name>
    <dbReference type="NCBI Taxonomy" id="53620"/>
    <lineage>
        <taxon>Eukaryota</taxon>
        <taxon>Metazoa</taxon>
        <taxon>Spiralia</taxon>
        <taxon>Lophotrochozoa</taxon>
        <taxon>Annelida</taxon>
        <taxon>Polychaeta</taxon>
        <taxon>Sedentaria</taxon>
        <taxon>Canalipalpata</taxon>
        <taxon>Terebellida</taxon>
        <taxon>Terebelliformia</taxon>
        <taxon>Alvinellidae</taxon>
        <taxon>Paralvinella</taxon>
    </lineage>
</organism>
<name>A0AAD9J943_9ANNE</name>
<evidence type="ECO:0000313" key="15">
    <source>
        <dbReference type="Proteomes" id="UP001208570"/>
    </source>
</evidence>
<dbReference type="Gene3D" id="3.40.190.10">
    <property type="entry name" value="Periplasmic binding protein-like II"/>
    <property type="match status" value="2"/>
</dbReference>
<dbReference type="InterPro" id="IPR001320">
    <property type="entry name" value="Iontro_rcpt_C"/>
</dbReference>
<evidence type="ECO:0000256" key="3">
    <source>
        <dbReference type="ARBA" id="ARBA00022692"/>
    </source>
</evidence>
<dbReference type="InterPro" id="IPR019594">
    <property type="entry name" value="Glu/Gly-bd"/>
</dbReference>
<keyword evidence="5" id="KW-0406">Ion transport</keyword>
<evidence type="ECO:0000259" key="12">
    <source>
        <dbReference type="SMART" id="SM00079"/>
    </source>
</evidence>
<keyword evidence="15" id="KW-1185">Reference proteome</keyword>
<gene>
    <name evidence="14" type="ORF">LSH36_509g01057</name>
</gene>
<keyword evidence="4 11" id="KW-1133">Transmembrane helix</keyword>
<feature type="domain" description="Ionotropic glutamate receptor C-terminal" evidence="12">
    <location>
        <begin position="2"/>
        <end position="112"/>
    </location>
</feature>
<keyword evidence="10" id="KW-0407">Ion channel</keyword>
<dbReference type="PANTHER" id="PTHR18966">
    <property type="entry name" value="IONOTROPIC GLUTAMATE RECEPTOR"/>
    <property type="match status" value="1"/>
</dbReference>
<dbReference type="SMART" id="SM00079">
    <property type="entry name" value="PBPe"/>
    <property type="match status" value="1"/>
</dbReference>
<evidence type="ECO:0000256" key="1">
    <source>
        <dbReference type="ARBA" id="ARBA00004141"/>
    </source>
</evidence>
<evidence type="ECO:0000259" key="13">
    <source>
        <dbReference type="SMART" id="SM00918"/>
    </source>
</evidence>
<dbReference type="GO" id="GO:0015276">
    <property type="term" value="F:ligand-gated monoatomic ion channel activity"/>
    <property type="evidence" value="ECO:0007669"/>
    <property type="project" value="InterPro"/>
</dbReference>
<dbReference type="InterPro" id="IPR015683">
    <property type="entry name" value="Ionotropic_Glu_rcpt"/>
</dbReference>
<evidence type="ECO:0000256" key="4">
    <source>
        <dbReference type="ARBA" id="ARBA00022989"/>
    </source>
</evidence>
<keyword evidence="3 11" id="KW-0812">Transmembrane</keyword>
<keyword evidence="8" id="KW-0325">Glycoprotein</keyword>
<proteinExistence type="predicted"/>
<dbReference type="SMART" id="SM00918">
    <property type="entry name" value="Lig_chan-Glu_bd"/>
    <property type="match status" value="1"/>
</dbReference>
<evidence type="ECO:0000256" key="7">
    <source>
        <dbReference type="ARBA" id="ARBA00023170"/>
    </source>
</evidence>
<keyword evidence="7" id="KW-0675">Receptor</keyword>
<dbReference type="Gene3D" id="1.10.287.70">
    <property type="match status" value="1"/>
</dbReference>
<evidence type="ECO:0000313" key="14">
    <source>
        <dbReference type="EMBL" id="KAK2148221.1"/>
    </source>
</evidence>
<keyword evidence="9" id="KW-1071">Ligand-gated ion channel</keyword>
<comment type="caution">
    <text evidence="14">The sequence shown here is derived from an EMBL/GenBank/DDBJ whole genome shotgun (WGS) entry which is preliminary data.</text>
</comment>